<dbReference type="PANTHER" id="PTHR16166">
    <property type="entry name" value="VACUOLAR PROTEIN SORTING-ASSOCIATED PROTEIN VPS13"/>
    <property type="match status" value="1"/>
</dbReference>
<dbReference type="eggNOG" id="KOG1809">
    <property type="taxonomic scope" value="Eukaryota"/>
</dbReference>
<dbReference type="PANTHER" id="PTHR16166:SF93">
    <property type="entry name" value="INTERMEMBRANE LIPID TRANSFER PROTEIN VPS13"/>
    <property type="match status" value="1"/>
</dbReference>
<protein>
    <recommendedName>
        <fullName evidence="4">Chorein N-terminal domain-containing protein</fullName>
    </recommendedName>
</protein>
<dbReference type="AlphaFoldDB" id="A2EIY0"/>
<dbReference type="EMBL" id="DS113401">
    <property type="protein sequence ID" value="EAY07370.1"/>
    <property type="molecule type" value="Genomic_DNA"/>
</dbReference>
<dbReference type="KEGG" id="tva:4765259"/>
<gene>
    <name evidence="2" type="ORF">TVAG_204760</name>
</gene>
<dbReference type="InParanoid" id="A2EIY0"/>
<organism evidence="2 3">
    <name type="scientific">Trichomonas vaginalis (strain ATCC PRA-98 / G3)</name>
    <dbReference type="NCBI Taxonomy" id="412133"/>
    <lineage>
        <taxon>Eukaryota</taxon>
        <taxon>Metamonada</taxon>
        <taxon>Parabasalia</taxon>
        <taxon>Trichomonadida</taxon>
        <taxon>Trichomonadidae</taxon>
        <taxon>Trichomonas</taxon>
    </lineage>
</organism>
<sequence length="522" mass="60705">MKNIVSHVITGYLETLIQPLKNNQLNIDIWNGKLKMENLVFREDGLFNLGFPLKIIHGTATEIKADFSWNKLETEPVIASIKDVFLLTELDWQNFEQRQPILKSDKLNIKSAESEKEKIQTIQAFLDFTNKIIGTIQMNVENIHVIMQIPLVDQKVFVGFTMNSLKIENNEKSTLKNILKDIKFNAISIYMDPTPHVFDLEKFQEEMKDQLNMNNHEIIFELPLFETSFFRSKEKNVTHNNIFDIKFNEIDFGLTIPQLRSIIQVSRAFQQHIKRRTYRLLMPPSDSEDFGKQFGHITKFASYNNSRMKFNVGQALEFLKNRSKYYKLYSEDMIKGKISKQFSKFSEKVNDETRVLLYNYSLAKYKLDNKNYDYKLKDDESMNFMGNYASILDSFNVIEFHFAAKRVVTYLKDADKIIRFSTIAESVKTNLIYTKQLQKVSFSIGAFSLFHENLNFISGIGRGSSKFLTAASDFVLNMIKANADFGIIEIRHVEPFIEQFMPFITGMSGAIPKTKIKFRTLA</sequence>
<name>A2EIY0_TRIV3</name>
<evidence type="ECO:0000313" key="2">
    <source>
        <dbReference type="EMBL" id="EAY07370.1"/>
    </source>
</evidence>
<accession>A2EIY0</accession>
<dbReference type="VEuPathDB" id="TrichDB:TVAG_204760"/>
<dbReference type="OrthoDB" id="428159at2759"/>
<dbReference type="STRING" id="5722.A2EIY0"/>
<dbReference type="InterPro" id="IPR026847">
    <property type="entry name" value="VPS13"/>
</dbReference>
<reference evidence="2" key="1">
    <citation type="submission" date="2006-10" db="EMBL/GenBank/DDBJ databases">
        <authorList>
            <person name="Amadeo P."/>
            <person name="Zhao Q."/>
            <person name="Wortman J."/>
            <person name="Fraser-Liggett C."/>
            <person name="Carlton J."/>
        </authorList>
    </citation>
    <scope>NUCLEOTIDE SEQUENCE</scope>
    <source>
        <strain evidence="2">G3</strain>
    </source>
</reference>
<dbReference type="RefSeq" id="XP_001319593.1">
    <property type="nucleotide sequence ID" value="XM_001319558.1"/>
</dbReference>
<dbReference type="VEuPathDB" id="TrichDB:TVAGG3_0661500"/>
<proteinExistence type="inferred from homology"/>
<evidence type="ECO:0000256" key="1">
    <source>
        <dbReference type="ARBA" id="ARBA00006545"/>
    </source>
</evidence>
<reference evidence="2" key="2">
    <citation type="journal article" date="2007" name="Science">
        <title>Draft genome sequence of the sexually transmitted pathogen Trichomonas vaginalis.</title>
        <authorList>
            <person name="Carlton J.M."/>
            <person name="Hirt R.P."/>
            <person name="Silva J.C."/>
            <person name="Delcher A.L."/>
            <person name="Schatz M."/>
            <person name="Zhao Q."/>
            <person name="Wortman J.R."/>
            <person name="Bidwell S.L."/>
            <person name="Alsmark U.C.M."/>
            <person name="Besteiro S."/>
            <person name="Sicheritz-Ponten T."/>
            <person name="Noel C.J."/>
            <person name="Dacks J.B."/>
            <person name="Foster P.G."/>
            <person name="Simillion C."/>
            <person name="Van de Peer Y."/>
            <person name="Miranda-Saavedra D."/>
            <person name="Barton G.J."/>
            <person name="Westrop G.D."/>
            <person name="Mueller S."/>
            <person name="Dessi D."/>
            <person name="Fiori P.L."/>
            <person name="Ren Q."/>
            <person name="Paulsen I."/>
            <person name="Zhang H."/>
            <person name="Bastida-Corcuera F.D."/>
            <person name="Simoes-Barbosa A."/>
            <person name="Brown M.T."/>
            <person name="Hayes R.D."/>
            <person name="Mukherjee M."/>
            <person name="Okumura C.Y."/>
            <person name="Schneider R."/>
            <person name="Smith A.J."/>
            <person name="Vanacova S."/>
            <person name="Villalvazo M."/>
            <person name="Haas B.J."/>
            <person name="Pertea M."/>
            <person name="Feldblyum T.V."/>
            <person name="Utterback T.R."/>
            <person name="Shu C.L."/>
            <person name="Osoegawa K."/>
            <person name="de Jong P.J."/>
            <person name="Hrdy I."/>
            <person name="Horvathova L."/>
            <person name="Zubacova Z."/>
            <person name="Dolezal P."/>
            <person name="Malik S.B."/>
            <person name="Logsdon J.M. Jr."/>
            <person name="Henze K."/>
            <person name="Gupta A."/>
            <person name="Wang C.C."/>
            <person name="Dunne R.L."/>
            <person name="Upcroft J.A."/>
            <person name="Upcroft P."/>
            <person name="White O."/>
            <person name="Salzberg S.L."/>
            <person name="Tang P."/>
            <person name="Chiu C.-H."/>
            <person name="Lee Y.-S."/>
            <person name="Embley T.M."/>
            <person name="Coombs G.H."/>
            <person name="Mottram J.C."/>
            <person name="Tachezy J."/>
            <person name="Fraser-Liggett C.M."/>
            <person name="Johnson P.J."/>
        </authorList>
    </citation>
    <scope>NUCLEOTIDE SEQUENCE [LARGE SCALE GENOMIC DNA]</scope>
    <source>
        <strain evidence="2">G3</strain>
    </source>
</reference>
<evidence type="ECO:0000313" key="3">
    <source>
        <dbReference type="Proteomes" id="UP000001542"/>
    </source>
</evidence>
<keyword evidence="3" id="KW-1185">Reference proteome</keyword>
<evidence type="ECO:0008006" key="4">
    <source>
        <dbReference type="Google" id="ProtNLM"/>
    </source>
</evidence>
<comment type="similarity">
    <text evidence="1">Belongs to the VPS13 family.</text>
</comment>
<dbReference type="Proteomes" id="UP000001542">
    <property type="component" value="Unassembled WGS sequence"/>
</dbReference>